<feature type="coiled-coil region" evidence="1">
    <location>
        <begin position="630"/>
        <end position="691"/>
    </location>
</feature>
<feature type="compositionally biased region" description="Low complexity" evidence="2">
    <location>
        <begin position="358"/>
        <end position="372"/>
    </location>
</feature>
<evidence type="ECO:0000256" key="2">
    <source>
        <dbReference type="SAM" id="MobiDB-lite"/>
    </source>
</evidence>
<evidence type="ECO:0000256" key="1">
    <source>
        <dbReference type="SAM" id="Coils"/>
    </source>
</evidence>
<dbReference type="AlphaFoldDB" id="A0A397W4D9"/>
<dbReference type="PROSITE" id="PS00028">
    <property type="entry name" value="ZINC_FINGER_C2H2_1"/>
    <property type="match status" value="1"/>
</dbReference>
<accession>A0A397W4D9</accession>
<feature type="domain" description="Chromo" evidence="3">
    <location>
        <begin position="17"/>
        <end position="83"/>
    </location>
</feature>
<sequence length="975" mass="110168">MTKKKKQDRLSEEDEVYAAMCILAEKHDEQNSVMYLVKWAGHDQNGNEWEPTWEPYENCGTLLIHEWIEKKEREKNGVSENHEQNYVNAMIINERKNGNINGKMDNVEKIDDVCQSRQINGINGKKKKLHHLYATPNTANNIMSIGRSLFWDDGNQNNDVISESSRSSSSKRTIFRKDSTKDADLDDNHKRSVFFKSRQVKIFKSFSSKSKLSVNSSRRVPNGNISSSSDSEQEIHHYMNGNGASQFYKYPLRSQSGRISITRRLGCSSINKRKVSPRSFDGRISDDLDSRKKFRYDEDSYSSEEEILCSGQAIPCSPITPIITHSPKNDTDIDDLYVSPIPKTTNIKNIDIDKSVSISTPKSTISPSTNSNMNGSQELAQKSSNDLGITSANPSSIRPTDLHHSIQNKANIPTNQHVNINVNMQSSETSLPKPSVQTARTDAILKNTQKRTQTKARKLPLKPDAVKNSSQLTVNSSNTPILPKPPSSIPMIRPTSLINNNTNIRSVQNRTIRPNSDLYSNYSKPILPDDNHNKVTLKDAQGSAVIADHGQHSRNMLHAPLIGHKSQTSPLGVGLSSLQLENSVATTNTINCNTMSNFRGKTNIQSFQDIHNATGNHFMKSELIEQRKTIERQTEQLSKVHKALAEKSEECESLKYTINNITTDESLKRDNESLKQENESLKRENEQLKMFWAKFIQSGVSFSPRDYSRMSELNASIQTLIDQNYQNYIAINQLPRTQNTSSSSSPDVLRSKLNQSQLKVSLLERTLQMKDENEKVCQQTTKLILDLKLEPLRNYVELQNNARALIPSSLLEIARMNTDHTTTRGDTSINISTSRNSNDTLSSNITTSNNNNINPQTDNYSFNTDSNSNSVRGMDVVDNPTTTKILESSVTTDRKGKSIFYAASRKIVASTSNGMPNLANIGHRKPNKYAREELFCHWNWCNMSFKTKPDLKMHVLSFHFQEHEKDLKPYVRTLD</sequence>
<feature type="compositionally biased region" description="Low complexity" evidence="2">
    <location>
        <begin position="842"/>
        <end position="859"/>
    </location>
</feature>
<keyword evidence="1" id="KW-0175">Coiled coil</keyword>
<dbReference type="OrthoDB" id="2423465at2759"/>
<dbReference type="InterPro" id="IPR016197">
    <property type="entry name" value="Chromo-like_dom_sf"/>
</dbReference>
<feature type="compositionally biased region" description="Polar residues" evidence="2">
    <location>
        <begin position="373"/>
        <end position="398"/>
    </location>
</feature>
<feature type="region of interest" description="Disordered" evidence="2">
    <location>
        <begin position="213"/>
        <end position="232"/>
    </location>
</feature>
<dbReference type="PROSITE" id="PS50013">
    <property type="entry name" value="CHROMO_2"/>
    <property type="match status" value="1"/>
</dbReference>
<dbReference type="Proteomes" id="UP000266673">
    <property type="component" value="Unassembled WGS sequence"/>
</dbReference>
<dbReference type="STRING" id="44941.A0A397W4D9"/>
<dbReference type="SUPFAM" id="SSF54160">
    <property type="entry name" value="Chromo domain-like"/>
    <property type="match status" value="1"/>
</dbReference>
<gene>
    <name evidence="4" type="ORF">C2G38_2056434</name>
</gene>
<comment type="caution">
    <text evidence="4">The sequence shown here is derived from an EMBL/GenBank/DDBJ whole genome shotgun (WGS) entry which is preliminary data.</text>
</comment>
<feature type="region of interest" description="Disordered" evidence="2">
    <location>
        <begin position="358"/>
        <end position="401"/>
    </location>
</feature>
<keyword evidence="5" id="KW-1185">Reference proteome</keyword>
<reference evidence="4 5" key="1">
    <citation type="submission" date="2018-06" db="EMBL/GenBank/DDBJ databases">
        <title>Comparative genomics reveals the genomic features of Rhizophagus irregularis, R. cerebriforme, R. diaphanum and Gigaspora rosea, and their symbiotic lifestyle signature.</title>
        <authorList>
            <person name="Morin E."/>
            <person name="San Clemente H."/>
            <person name="Chen E.C.H."/>
            <person name="De La Providencia I."/>
            <person name="Hainaut M."/>
            <person name="Kuo A."/>
            <person name="Kohler A."/>
            <person name="Murat C."/>
            <person name="Tang N."/>
            <person name="Roy S."/>
            <person name="Loubradou J."/>
            <person name="Henrissat B."/>
            <person name="Grigoriev I.V."/>
            <person name="Corradi N."/>
            <person name="Roux C."/>
            <person name="Martin F.M."/>
        </authorList>
    </citation>
    <scope>NUCLEOTIDE SEQUENCE [LARGE SCALE GENOMIC DNA]</scope>
    <source>
        <strain evidence="4 5">DAOM 194757</strain>
    </source>
</reference>
<dbReference type="Pfam" id="PF00385">
    <property type="entry name" value="Chromo"/>
    <property type="match status" value="1"/>
</dbReference>
<evidence type="ECO:0000313" key="5">
    <source>
        <dbReference type="Proteomes" id="UP000266673"/>
    </source>
</evidence>
<dbReference type="InterPro" id="IPR000953">
    <property type="entry name" value="Chromo/chromo_shadow_dom"/>
</dbReference>
<feature type="region of interest" description="Disordered" evidence="2">
    <location>
        <begin position="842"/>
        <end position="867"/>
    </location>
</feature>
<name>A0A397W4D9_9GLOM</name>
<evidence type="ECO:0000313" key="4">
    <source>
        <dbReference type="EMBL" id="RIB29580.1"/>
    </source>
</evidence>
<dbReference type="Gene3D" id="2.40.50.40">
    <property type="match status" value="1"/>
</dbReference>
<dbReference type="InterPro" id="IPR023780">
    <property type="entry name" value="Chromo_domain"/>
</dbReference>
<dbReference type="CDD" id="cd00024">
    <property type="entry name" value="CD_CSD"/>
    <property type="match status" value="1"/>
</dbReference>
<protein>
    <recommendedName>
        <fullName evidence="3">Chromo domain-containing protein</fullName>
    </recommendedName>
</protein>
<organism evidence="4 5">
    <name type="scientific">Gigaspora rosea</name>
    <dbReference type="NCBI Taxonomy" id="44941"/>
    <lineage>
        <taxon>Eukaryota</taxon>
        <taxon>Fungi</taxon>
        <taxon>Fungi incertae sedis</taxon>
        <taxon>Mucoromycota</taxon>
        <taxon>Glomeromycotina</taxon>
        <taxon>Glomeromycetes</taxon>
        <taxon>Diversisporales</taxon>
        <taxon>Gigasporaceae</taxon>
        <taxon>Gigaspora</taxon>
    </lineage>
</organism>
<evidence type="ECO:0000259" key="3">
    <source>
        <dbReference type="PROSITE" id="PS50013"/>
    </source>
</evidence>
<proteinExistence type="predicted"/>
<dbReference type="EMBL" id="QKWP01000035">
    <property type="protein sequence ID" value="RIB29580.1"/>
    <property type="molecule type" value="Genomic_DNA"/>
</dbReference>
<dbReference type="InterPro" id="IPR013087">
    <property type="entry name" value="Znf_C2H2_type"/>
</dbReference>